<dbReference type="InterPro" id="IPR044580">
    <property type="entry name" value="MTAN"/>
</dbReference>
<dbReference type="AlphaFoldDB" id="A0A438I9B4"/>
<dbReference type="InterPro" id="IPR035994">
    <property type="entry name" value="Nucleoside_phosphorylase_sf"/>
</dbReference>
<dbReference type="GO" id="GO:0019509">
    <property type="term" value="P:L-methionine salvage from methylthioadenosine"/>
    <property type="evidence" value="ECO:0007669"/>
    <property type="project" value="InterPro"/>
</dbReference>
<dbReference type="PANTHER" id="PTHR46994">
    <property type="entry name" value="5'-METHYLTHIOADENOSINE/S-ADENOSYLHOMOCYSTEINE NUCLEOSIDASE 1"/>
    <property type="match status" value="1"/>
</dbReference>
<dbReference type="Gene3D" id="3.40.50.1580">
    <property type="entry name" value="Nucleoside phosphorylase domain"/>
    <property type="match status" value="1"/>
</dbReference>
<evidence type="ECO:0000313" key="1">
    <source>
        <dbReference type="EMBL" id="RVW93315.1"/>
    </source>
</evidence>
<dbReference type="Proteomes" id="UP000288805">
    <property type="component" value="Unassembled WGS sequence"/>
</dbReference>
<reference evidence="1 2" key="1">
    <citation type="journal article" date="2018" name="PLoS Genet.">
        <title>Population sequencing reveals clonal diversity and ancestral inbreeding in the grapevine cultivar Chardonnay.</title>
        <authorList>
            <person name="Roach M.J."/>
            <person name="Johnson D.L."/>
            <person name="Bohlmann J."/>
            <person name="van Vuuren H.J."/>
            <person name="Jones S.J."/>
            <person name="Pretorius I.S."/>
            <person name="Schmidt S.A."/>
            <person name="Borneman A.R."/>
        </authorList>
    </citation>
    <scope>NUCLEOTIDE SEQUENCE [LARGE SCALE GENOMIC DNA]</scope>
    <source>
        <strain evidence="2">cv. Chardonnay</strain>
        <tissue evidence="1">Leaf</tissue>
    </source>
</reference>
<accession>A0A438I9B4</accession>
<evidence type="ECO:0000313" key="2">
    <source>
        <dbReference type="Proteomes" id="UP000288805"/>
    </source>
</evidence>
<proteinExistence type="predicted"/>
<dbReference type="GO" id="GO:0009116">
    <property type="term" value="P:nucleoside metabolic process"/>
    <property type="evidence" value="ECO:0007669"/>
    <property type="project" value="InterPro"/>
</dbReference>
<organism evidence="1 2">
    <name type="scientific">Vitis vinifera</name>
    <name type="common">Grape</name>
    <dbReference type="NCBI Taxonomy" id="29760"/>
    <lineage>
        <taxon>Eukaryota</taxon>
        <taxon>Viridiplantae</taxon>
        <taxon>Streptophyta</taxon>
        <taxon>Embryophyta</taxon>
        <taxon>Tracheophyta</taxon>
        <taxon>Spermatophyta</taxon>
        <taxon>Magnoliopsida</taxon>
        <taxon>eudicotyledons</taxon>
        <taxon>Gunneridae</taxon>
        <taxon>Pentapetalae</taxon>
        <taxon>rosids</taxon>
        <taxon>Vitales</taxon>
        <taxon>Vitaceae</taxon>
        <taxon>Viteae</taxon>
        <taxon>Vitis</taxon>
    </lineage>
</organism>
<sequence length="125" mass="13760">MAPHDDRSDVAEEAMVAEAEKRPIATIVIIIAMQTEALPLVNRFQLTEDLDSVFPRGVPWVRYHGIYKDLHISIIWPGKDLVLGKYMGRVGGTTAVAQLAYLVTLASVPDSTGSPLTSELLYPRL</sequence>
<protein>
    <submittedName>
        <fullName evidence="1">5'-methylthioadenosine/S-adenosylhomocysteine nucleosidase 1</fullName>
    </submittedName>
</protein>
<dbReference type="GO" id="GO:0008930">
    <property type="term" value="F:methylthioadenosine nucleosidase activity"/>
    <property type="evidence" value="ECO:0007669"/>
    <property type="project" value="InterPro"/>
</dbReference>
<dbReference type="PANTHER" id="PTHR46994:SF1">
    <property type="entry name" value="5'-METHYLTHIOADENOSINE NUCLEOSIDASE"/>
    <property type="match status" value="1"/>
</dbReference>
<dbReference type="EMBL" id="QGNW01000130">
    <property type="protein sequence ID" value="RVW93315.1"/>
    <property type="molecule type" value="Genomic_DNA"/>
</dbReference>
<gene>
    <name evidence="1" type="primary">MTN1_1</name>
    <name evidence="1" type="ORF">CK203_022256</name>
</gene>
<comment type="caution">
    <text evidence="1">The sequence shown here is derived from an EMBL/GenBank/DDBJ whole genome shotgun (WGS) entry which is preliminary data.</text>
</comment>
<name>A0A438I9B4_VITVI</name>
<dbReference type="SUPFAM" id="SSF53167">
    <property type="entry name" value="Purine and uridine phosphorylases"/>
    <property type="match status" value="1"/>
</dbReference>